<accession>A0AAV6GGU2</accession>
<feature type="signal peptide" evidence="11">
    <location>
        <begin position="1"/>
        <end position="18"/>
    </location>
</feature>
<keyword evidence="14" id="KW-1185">Reference proteome</keyword>
<dbReference type="InterPro" id="IPR013783">
    <property type="entry name" value="Ig-like_fold"/>
</dbReference>
<dbReference type="InterPro" id="IPR052672">
    <property type="entry name" value="Type1_Cytokine_Rcpt_Type2"/>
</dbReference>
<dbReference type="InterPro" id="IPR036116">
    <property type="entry name" value="FN3_sf"/>
</dbReference>
<dbReference type="CDD" id="cd00063">
    <property type="entry name" value="FN3"/>
    <property type="match status" value="2"/>
</dbReference>
<keyword evidence="4 11" id="KW-0732">Signal</keyword>
<dbReference type="Pfam" id="PF17971">
    <property type="entry name" value="LIFR_D2"/>
    <property type="match status" value="1"/>
</dbReference>
<dbReference type="PANTHER" id="PTHR48423:SF1">
    <property type="entry name" value="INTERLEUKIN-27 RECEPTOR SUBUNIT ALPHA"/>
    <property type="match status" value="1"/>
</dbReference>
<comment type="similarity">
    <text evidence="2">Belongs to the type I cytokine receptor family. Type 2 subfamily.</text>
</comment>
<dbReference type="GO" id="GO:0005886">
    <property type="term" value="C:plasma membrane"/>
    <property type="evidence" value="ECO:0007669"/>
    <property type="project" value="UniProtKB-ARBA"/>
</dbReference>
<keyword evidence="3 10" id="KW-0812">Transmembrane</keyword>
<keyword evidence="5" id="KW-0677">Repeat</keyword>
<evidence type="ECO:0000256" key="6">
    <source>
        <dbReference type="ARBA" id="ARBA00022989"/>
    </source>
</evidence>
<evidence type="ECO:0000256" key="9">
    <source>
        <dbReference type="ARBA" id="ARBA00023180"/>
    </source>
</evidence>
<dbReference type="SUPFAM" id="SSF49265">
    <property type="entry name" value="Fibronectin type III"/>
    <property type="match status" value="3"/>
</dbReference>
<evidence type="ECO:0000313" key="14">
    <source>
        <dbReference type="Proteomes" id="UP000823561"/>
    </source>
</evidence>
<evidence type="ECO:0000256" key="11">
    <source>
        <dbReference type="SAM" id="SignalP"/>
    </source>
</evidence>
<organism evidence="13 14">
    <name type="scientific">Alosa alosa</name>
    <name type="common">allis shad</name>
    <dbReference type="NCBI Taxonomy" id="278164"/>
    <lineage>
        <taxon>Eukaryota</taxon>
        <taxon>Metazoa</taxon>
        <taxon>Chordata</taxon>
        <taxon>Craniata</taxon>
        <taxon>Vertebrata</taxon>
        <taxon>Euteleostomi</taxon>
        <taxon>Actinopterygii</taxon>
        <taxon>Neopterygii</taxon>
        <taxon>Teleostei</taxon>
        <taxon>Clupei</taxon>
        <taxon>Clupeiformes</taxon>
        <taxon>Clupeoidei</taxon>
        <taxon>Clupeidae</taxon>
        <taxon>Alosa</taxon>
    </lineage>
</organism>
<comment type="caution">
    <text evidence="13">The sequence shown here is derived from an EMBL/GenBank/DDBJ whole genome shotgun (WGS) entry which is preliminary data.</text>
</comment>
<evidence type="ECO:0000256" key="10">
    <source>
        <dbReference type="SAM" id="Phobius"/>
    </source>
</evidence>
<keyword evidence="9" id="KW-0325">Glycoprotein</keyword>
<keyword evidence="8" id="KW-0675">Receptor</keyword>
<evidence type="ECO:0000256" key="5">
    <source>
        <dbReference type="ARBA" id="ARBA00022737"/>
    </source>
</evidence>
<gene>
    <name evidence="13" type="ORF">AALO_G00161140</name>
</gene>
<feature type="domain" description="Fibronectin type-III" evidence="12">
    <location>
        <begin position="308"/>
        <end position="403"/>
    </location>
</feature>
<sequence>MIACLLVTSSLIISTVQGVANGLPLPVAQLKDAHGNTTSKTIDVFWTDAPSIIGKLESVIYEIEVYNPGQKEAVHRASVEKRPNLTVTHDWHWTSPLPLECLSHSVRLRVRHKNNVSDWTDRRNVTGSGSDHSKLALYPVDDVGLAGSKKKFCCVVPEGKTVPNFTYNDVQSMNYTHVSQTYIFEVTLEQSDTGGEHVSCKEKDGANTAMVFVGYSPEVHNFTCETRNLRHLECSWTQGRDKNLRGVRGTKYTLNERSCGTDRSLHKCSIEISPNQGEVAWTLTAENKINKTSFTYTADPRHRVYLESPQHLRASGINSRNASLQWEQWPDAYLVALPMRCQAKKNSEREVREDDTGVGLISMTLRELHPYTTYSVQVRCASNKHFWKWGDWSKEIIFETKEDIPQAVDVWMTVDSNNRSLVVWKKLVPEKSHGKLVKYELSWNGSVPLRLEPTQHCYSMSTDRVKRITITAMNSVGYSQPSTIISPSQARDVETTRVNGGNGGVELAWAPMPGASCGYVVDWYPVGSQDKCDIQWIKIPAGRTNTTINSGFKNGVRYTFSLYACTTHAPELLKRWEGYRRELAPDQKLNFQVQQEGMDVVLTWDEIPLEHRRGFIQNYTINYSTSSYNNMGQQKIFLGSKERMKLFSNLRAETYNFQMSAFTSAGEGPPRVILFTLMPQTHQTIIRSIISLGFVFIIAIVFSILCYRKRTWLKEMLYPDIPGPQLDYPTSKEIHDFQLLAIPAENVDNFLTCELDAEDGVISAPATPVTDSDYLPNYIFPDHNIGSSSLSSPNLVLDNPTYNLLVAFPVSPCATPVTTVAATGGYNPQGSPAFCPLPPCSESYQALEDVC</sequence>
<evidence type="ECO:0000256" key="2">
    <source>
        <dbReference type="ARBA" id="ARBA00008921"/>
    </source>
</evidence>
<evidence type="ECO:0000256" key="7">
    <source>
        <dbReference type="ARBA" id="ARBA00023136"/>
    </source>
</evidence>
<keyword evidence="6 10" id="KW-1133">Transmembrane helix</keyword>
<dbReference type="SMART" id="SM00060">
    <property type="entry name" value="FN3"/>
    <property type="match status" value="3"/>
</dbReference>
<evidence type="ECO:0000256" key="3">
    <source>
        <dbReference type="ARBA" id="ARBA00022692"/>
    </source>
</evidence>
<evidence type="ECO:0000256" key="8">
    <source>
        <dbReference type="ARBA" id="ARBA00023170"/>
    </source>
</evidence>
<keyword evidence="7 10" id="KW-0472">Membrane</keyword>
<dbReference type="InterPro" id="IPR003961">
    <property type="entry name" value="FN3_dom"/>
</dbReference>
<dbReference type="Proteomes" id="UP000823561">
    <property type="component" value="Chromosome 12"/>
</dbReference>
<dbReference type="PANTHER" id="PTHR48423">
    <property type="entry name" value="INTERLEUKIN-27 RECEPTOR SUBUNIT ALPHA"/>
    <property type="match status" value="1"/>
</dbReference>
<feature type="domain" description="Fibronectin type-III" evidence="12">
    <location>
        <begin position="585"/>
        <end position="681"/>
    </location>
</feature>
<reference evidence="13" key="1">
    <citation type="submission" date="2020-10" db="EMBL/GenBank/DDBJ databases">
        <title>Chromosome-scale genome assembly of the Allis shad, Alosa alosa.</title>
        <authorList>
            <person name="Margot Z."/>
            <person name="Christophe K."/>
            <person name="Cabau C."/>
            <person name="Louis A."/>
            <person name="Berthelot C."/>
            <person name="Parey E."/>
            <person name="Roest Crollius H."/>
            <person name="Montfort J."/>
            <person name="Robinson-Rechavi M."/>
            <person name="Bucao C."/>
            <person name="Bouchez O."/>
            <person name="Gislard M."/>
            <person name="Lluch J."/>
            <person name="Milhes M."/>
            <person name="Lampietro C."/>
            <person name="Lopez Roques C."/>
            <person name="Donnadieu C."/>
            <person name="Braasch I."/>
            <person name="Desvignes T."/>
            <person name="Postlethwait J."/>
            <person name="Bobe J."/>
            <person name="Guiguen Y."/>
        </authorList>
    </citation>
    <scope>NUCLEOTIDE SEQUENCE</scope>
    <source>
        <strain evidence="13">M-15738</strain>
        <tissue evidence="13">Blood</tissue>
    </source>
</reference>
<dbReference type="PROSITE" id="PS50853">
    <property type="entry name" value="FN3"/>
    <property type="match status" value="2"/>
</dbReference>
<evidence type="ECO:0000259" key="12">
    <source>
        <dbReference type="PROSITE" id="PS50853"/>
    </source>
</evidence>
<dbReference type="AlphaFoldDB" id="A0AAV6GGU2"/>
<feature type="chain" id="PRO_5043361031" description="Fibronectin type-III domain-containing protein" evidence="11">
    <location>
        <begin position="19"/>
        <end position="851"/>
    </location>
</feature>
<feature type="transmembrane region" description="Helical" evidence="10">
    <location>
        <begin position="685"/>
        <end position="707"/>
    </location>
</feature>
<comment type="subcellular location">
    <subcellularLocation>
        <location evidence="1">Membrane</location>
        <topology evidence="1">Single-pass type I membrane protein</topology>
    </subcellularLocation>
</comment>
<protein>
    <recommendedName>
        <fullName evidence="12">Fibronectin type-III domain-containing protein</fullName>
    </recommendedName>
</protein>
<dbReference type="EMBL" id="JADWDJ010000012">
    <property type="protein sequence ID" value="KAG5272051.1"/>
    <property type="molecule type" value="Genomic_DNA"/>
</dbReference>
<dbReference type="Pfam" id="PF00041">
    <property type="entry name" value="fn3"/>
    <property type="match status" value="1"/>
</dbReference>
<dbReference type="Pfam" id="PF25552">
    <property type="entry name" value="LIFR_D4"/>
    <property type="match status" value="1"/>
</dbReference>
<dbReference type="Gene3D" id="2.60.40.10">
    <property type="entry name" value="Immunoglobulins"/>
    <property type="match status" value="6"/>
</dbReference>
<dbReference type="InterPro" id="IPR040817">
    <property type="entry name" value="LIFR_D2"/>
</dbReference>
<evidence type="ECO:0000313" key="13">
    <source>
        <dbReference type="EMBL" id="KAG5272051.1"/>
    </source>
</evidence>
<evidence type="ECO:0000256" key="1">
    <source>
        <dbReference type="ARBA" id="ARBA00004479"/>
    </source>
</evidence>
<name>A0AAV6GGU2_9TELE</name>
<evidence type="ECO:0000256" key="4">
    <source>
        <dbReference type="ARBA" id="ARBA00022729"/>
    </source>
</evidence>
<proteinExistence type="inferred from homology"/>